<evidence type="ECO:0000313" key="2">
    <source>
        <dbReference type="EMBL" id="GAA4690979.1"/>
    </source>
</evidence>
<dbReference type="RefSeq" id="WP_345381089.1">
    <property type="nucleotide sequence ID" value="NZ_BAABIC010000009.1"/>
</dbReference>
<comment type="caution">
    <text evidence="2">The sequence shown here is derived from an EMBL/GenBank/DDBJ whole genome shotgun (WGS) entry which is preliminary data.</text>
</comment>
<protein>
    <recommendedName>
        <fullName evidence="1">ABM domain-containing protein</fullName>
    </recommendedName>
</protein>
<feature type="domain" description="ABM" evidence="1">
    <location>
        <begin position="16"/>
        <end position="104"/>
    </location>
</feature>
<dbReference type="InterPro" id="IPR007138">
    <property type="entry name" value="ABM_dom"/>
</dbReference>
<dbReference type="SUPFAM" id="SSF54909">
    <property type="entry name" value="Dimeric alpha+beta barrel"/>
    <property type="match status" value="1"/>
</dbReference>
<gene>
    <name evidence="2" type="ORF">GCM10023215_29750</name>
</gene>
<dbReference type="PROSITE" id="PS51725">
    <property type="entry name" value="ABM"/>
    <property type="match status" value="1"/>
</dbReference>
<dbReference type="EMBL" id="BAABIC010000009">
    <property type="protein sequence ID" value="GAA4690979.1"/>
    <property type="molecule type" value="Genomic_DNA"/>
</dbReference>
<dbReference type="Proteomes" id="UP001500325">
    <property type="component" value="Unassembled WGS sequence"/>
</dbReference>
<dbReference type="Gene3D" id="3.30.70.100">
    <property type="match status" value="1"/>
</dbReference>
<proteinExistence type="predicted"/>
<dbReference type="InterPro" id="IPR050744">
    <property type="entry name" value="AI-2_Isomerase_LsrG"/>
</dbReference>
<evidence type="ECO:0000259" key="1">
    <source>
        <dbReference type="PROSITE" id="PS51725"/>
    </source>
</evidence>
<organism evidence="2 3">
    <name type="scientific">Pseudonocardia yuanmonensis</name>
    <dbReference type="NCBI Taxonomy" id="1095914"/>
    <lineage>
        <taxon>Bacteria</taxon>
        <taxon>Bacillati</taxon>
        <taxon>Actinomycetota</taxon>
        <taxon>Actinomycetes</taxon>
        <taxon>Pseudonocardiales</taxon>
        <taxon>Pseudonocardiaceae</taxon>
        <taxon>Pseudonocardia</taxon>
    </lineage>
</organism>
<dbReference type="Pfam" id="PF03992">
    <property type="entry name" value="ABM"/>
    <property type="match status" value="1"/>
</dbReference>
<dbReference type="PANTHER" id="PTHR33336">
    <property type="entry name" value="QUINOL MONOOXYGENASE YGIN-RELATED"/>
    <property type="match status" value="1"/>
</dbReference>
<name>A0ABP8WJQ6_9PSEU</name>
<dbReference type="InterPro" id="IPR011008">
    <property type="entry name" value="Dimeric_a/b-barrel"/>
</dbReference>
<dbReference type="PANTHER" id="PTHR33336:SF3">
    <property type="entry name" value="ABM DOMAIN-CONTAINING PROTEIN"/>
    <property type="match status" value="1"/>
</dbReference>
<evidence type="ECO:0000313" key="3">
    <source>
        <dbReference type="Proteomes" id="UP001500325"/>
    </source>
</evidence>
<sequence length="124" mass="14002">MSEPISAELLTSDEPVAFVGYADSRPGREQDLRERMLALGDPSRAEPGVLAYEAFVNPARPGSVAFYELYRDGHAVREHLEQPYMRRFFEDSASLLVGDLEIHVLHPLRAQASLTEHQKEEHRG</sequence>
<keyword evidence="3" id="KW-1185">Reference proteome</keyword>
<accession>A0ABP8WJQ6</accession>
<reference evidence="3" key="1">
    <citation type="journal article" date="2019" name="Int. J. Syst. Evol. Microbiol.">
        <title>The Global Catalogue of Microorganisms (GCM) 10K type strain sequencing project: providing services to taxonomists for standard genome sequencing and annotation.</title>
        <authorList>
            <consortium name="The Broad Institute Genomics Platform"/>
            <consortium name="The Broad Institute Genome Sequencing Center for Infectious Disease"/>
            <person name="Wu L."/>
            <person name="Ma J."/>
        </authorList>
    </citation>
    <scope>NUCLEOTIDE SEQUENCE [LARGE SCALE GENOMIC DNA]</scope>
    <source>
        <strain evidence="3">JCM 18055</strain>
    </source>
</reference>